<dbReference type="InterPro" id="IPR020622">
    <property type="entry name" value="Ala_racemase_pyridoxalP-BS"/>
</dbReference>
<feature type="binding site" evidence="4 6">
    <location>
        <position position="179"/>
    </location>
    <ligand>
        <name>substrate</name>
    </ligand>
</feature>
<comment type="caution">
    <text evidence="8">The sequence shown here is derived from an EMBL/GenBank/DDBJ whole genome shotgun (WGS) entry which is preliminary data.</text>
</comment>
<dbReference type="GO" id="GO:0030170">
    <property type="term" value="F:pyridoxal phosphate binding"/>
    <property type="evidence" value="ECO:0007669"/>
    <property type="project" value="UniProtKB-UniRule"/>
</dbReference>
<dbReference type="Proteomes" id="UP000317043">
    <property type="component" value="Unassembled WGS sequence"/>
</dbReference>
<comment type="catalytic activity">
    <reaction evidence="4">
        <text>L-alanine = D-alanine</text>
        <dbReference type="Rhea" id="RHEA:20249"/>
        <dbReference type="ChEBI" id="CHEBI:57416"/>
        <dbReference type="ChEBI" id="CHEBI:57972"/>
        <dbReference type="EC" id="5.1.1.1"/>
    </reaction>
</comment>
<feature type="binding site" evidence="4 6">
    <location>
        <position position="357"/>
    </location>
    <ligand>
        <name>substrate</name>
    </ligand>
</feature>
<dbReference type="PANTHER" id="PTHR30511:SF0">
    <property type="entry name" value="ALANINE RACEMASE, CATABOLIC-RELATED"/>
    <property type="match status" value="1"/>
</dbReference>
<keyword evidence="3 4" id="KW-0413">Isomerase</keyword>
<comment type="pathway">
    <text evidence="4">Amino-acid biosynthesis; D-alanine biosynthesis; D-alanine from L-alanine: step 1/1.</text>
</comment>
<keyword evidence="9" id="KW-1185">Reference proteome</keyword>
<evidence type="ECO:0000256" key="6">
    <source>
        <dbReference type="PIRSR" id="PIRSR600821-52"/>
    </source>
</evidence>
<comment type="cofactor">
    <cofactor evidence="1 4 5">
        <name>pyridoxal 5'-phosphate</name>
        <dbReference type="ChEBI" id="CHEBI:597326"/>
    </cofactor>
</comment>
<dbReference type="InterPro" id="IPR029066">
    <property type="entry name" value="PLP-binding_barrel"/>
</dbReference>
<keyword evidence="2 4" id="KW-0663">Pyridoxal phosphate</keyword>
<name>A0A543AVF0_9ACTN</name>
<dbReference type="SUPFAM" id="SSF51419">
    <property type="entry name" value="PLP-binding barrel"/>
    <property type="match status" value="1"/>
</dbReference>
<evidence type="ECO:0000256" key="1">
    <source>
        <dbReference type="ARBA" id="ARBA00001933"/>
    </source>
</evidence>
<dbReference type="GO" id="GO:0009252">
    <property type="term" value="P:peptidoglycan biosynthetic process"/>
    <property type="evidence" value="ECO:0007669"/>
    <property type="project" value="TreeGrafter"/>
</dbReference>
<dbReference type="CDD" id="cd00430">
    <property type="entry name" value="PLPDE_III_AR"/>
    <property type="match status" value="1"/>
</dbReference>
<feature type="domain" description="Alanine racemase C-terminal" evidence="7">
    <location>
        <begin position="288"/>
        <end position="412"/>
    </location>
</feature>
<evidence type="ECO:0000313" key="9">
    <source>
        <dbReference type="Proteomes" id="UP000317043"/>
    </source>
</evidence>
<protein>
    <recommendedName>
        <fullName evidence="4">Alanine racemase</fullName>
        <ecNumber evidence="4">5.1.1.1</ecNumber>
    </recommendedName>
</protein>
<accession>A0A543AVF0</accession>
<dbReference type="PANTHER" id="PTHR30511">
    <property type="entry name" value="ALANINE RACEMASE"/>
    <property type="match status" value="1"/>
</dbReference>
<evidence type="ECO:0000256" key="2">
    <source>
        <dbReference type="ARBA" id="ARBA00022898"/>
    </source>
</evidence>
<dbReference type="Gene3D" id="2.40.37.10">
    <property type="entry name" value="Lyase, Ornithine Decarboxylase, Chain A, domain 1"/>
    <property type="match status" value="1"/>
</dbReference>
<dbReference type="Pfam" id="PF01168">
    <property type="entry name" value="Ala_racemase_N"/>
    <property type="match status" value="1"/>
</dbReference>
<comment type="function">
    <text evidence="4">Catalyzes the interconversion of L-alanine and D-alanine. May also act on other amino acids.</text>
</comment>
<dbReference type="InterPro" id="IPR009006">
    <property type="entry name" value="Ala_racemase/Decarboxylase_C"/>
</dbReference>
<dbReference type="GO" id="GO:0030632">
    <property type="term" value="P:D-alanine biosynthetic process"/>
    <property type="evidence" value="ECO:0007669"/>
    <property type="project" value="UniProtKB-UniRule"/>
</dbReference>
<dbReference type="HAMAP" id="MF_01201">
    <property type="entry name" value="Ala_racemase"/>
    <property type="match status" value="1"/>
</dbReference>
<dbReference type="InParanoid" id="A0A543AVF0"/>
<sequence length="416" mass="43718">MICTRLAAPPQGPGHAERNLVGMSFQGEVSAALDSWQVDTAGFARMKPLRDFQAEALVDLDAISANVSNLAARTDAGIMPAVKADGYGHGLVPVARACLAADAAALGVATVAEAMTLRVNGVNAPVLAWLIAPGLDLAPAIDAEVDLAASSREQLTEFAATAATRPARVHLEADTGMGRGGVPEPQWGAFVEQAAKAQANGKVEIVGVWSHLACADEPGHPNNTAQREAFDRFLAAVAAAGLSPRWRHLANSAAMLTEPGTHFDLVRPGIAVYGYSPIPGRDYGLRPAMTLRARLTQVKRLPAGHGISYGRTHVTDRETTVAIAPLGYADGIPRSTSNLAEVSLAGERVPIRGRVCMDQVVIDCGDRPVAPGDVVEFFGAETVTADDWAAWHDTISYEILTSVGARVDRRYVGAVA</sequence>
<evidence type="ECO:0000256" key="4">
    <source>
        <dbReference type="HAMAP-Rule" id="MF_01201"/>
    </source>
</evidence>
<dbReference type="EMBL" id="VFOW01000001">
    <property type="protein sequence ID" value="TQL76563.1"/>
    <property type="molecule type" value="Genomic_DNA"/>
</dbReference>
<feature type="modified residue" description="N6-(pyridoxal phosphate)lysine" evidence="4 5">
    <location>
        <position position="83"/>
    </location>
</feature>
<dbReference type="InterPro" id="IPR011079">
    <property type="entry name" value="Ala_racemase_C"/>
</dbReference>
<dbReference type="Pfam" id="PF00842">
    <property type="entry name" value="Ala_racemase_C"/>
    <property type="match status" value="1"/>
</dbReference>
<dbReference type="InterPro" id="IPR001608">
    <property type="entry name" value="Ala_racemase_N"/>
</dbReference>
<evidence type="ECO:0000256" key="3">
    <source>
        <dbReference type="ARBA" id="ARBA00023235"/>
    </source>
</evidence>
<evidence type="ECO:0000313" key="8">
    <source>
        <dbReference type="EMBL" id="TQL76563.1"/>
    </source>
</evidence>
<dbReference type="NCBIfam" id="TIGR00492">
    <property type="entry name" value="alr"/>
    <property type="match status" value="1"/>
</dbReference>
<dbReference type="UniPathway" id="UPA00042">
    <property type="reaction ID" value="UER00497"/>
</dbReference>
<dbReference type="FunFam" id="3.20.20.10:FF:000002">
    <property type="entry name" value="Alanine racemase"/>
    <property type="match status" value="1"/>
</dbReference>
<dbReference type="PRINTS" id="PR00992">
    <property type="entry name" value="ALARACEMASE"/>
</dbReference>
<dbReference type="AlphaFoldDB" id="A0A543AVF0"/>
<dbReference type="GO" id="GO:0005829">
    <property type="term" value="C:cytosol"/>
    <property type="evidence" value="ECO:0007669"/>
    <property type="project" value="TreeGrafter"/>
</dbReference>
<dbReference type="Gene3D" id="3.20.20.10">
    <property type="entry name" value="Alanine racemase"/>
    <property type="match status" value="1"/>
</dbReference>
<reference evidence="8 9" key="1">
    <citation type="submission" date="2019-06" db="EMBL/GenBank/DDBJ databases">
        <title>Sequencing the genomes of 1000 actinobacteria strains.</title>
        <authorList>
            <person name="Klenk H.-P."/>
        </authorList>
    </citation>
    <scope>NUCLEOTIDE SEQUENCE [LARGE SCALE GENOMIC DNA]</scope>
    <source>
        <strain evidence="8 9">DSM 45928</strain>
    </source>
</reference>
<dbReference type="SMART" id="SM01005">
    <property type="entry name" value="Ala_racemase_C"/>
    <property type="match status" value="1"/>
</dbReference>
<evidence type="ECO:0000256" key="5">
    <source>
        <dbReference type="PIRSR" id="PIRSR600821-50"/>
    </source>
</evidence>
<feature type="active site" description="Proton acceptor; specific for D-alanine" evidence="4">
    <location>
        <position position="83"/>
    </location>
</feature>
<dbReference type="EC" id="5.1.1.1" evidence="4"/>
<dbReference type="PROSITE" id="PS00395">
    <property type="entry name" value="ALANINE_RACEMASE"/>
    <property type="match status" value="1"/>
</dbReference>
<organism evidence="8 9">
    <name type="scientific">Stackebrandtia endophytica</name>
    <dbReference type="NCBI Taxonomy" id="1496996"/>
    <lineage>
        <taxon>Bacteria</taxon>
        <taxon>Bacillati</taxon>
        <taxon>Actinomycetota</taxon>
        <taxon>Actinomycetes</taxon>
        <taxon>Glycomycetales</taxon>
        <taxon>Glycomycetaceae</taxon>
        <taxon>Stackebrandtia</taxon>
    </lineage>
</organism>
<gene>
    <name evidence="8" type="ORF">FB566_2095</name>
</gene>
<dbReference type="SUPFAM" id="SSF50621">
    <property type="entry name" value="Alanine racemase C-terminal domain-like"/>
    <property type="match status" value="1"/>
</dbReference>
<dbReference type="GO" id="GO:0008784">
    <property type="term" value="F:alanine racemase activity"/>
    <property type="evidence" value="ECO:0007669"/>
    <property type="project" value="UniProtKB-UniRule"/>
</dbReference>
<dbReference type="InterPro" id="IPR000821">
    <property type="entry name" value="Ala_racemase"/>
</dbReference>
<proteinExistence type="inferred from homology"/>
<comment type="similarity">
    <text evidence="4">Belongs to the alanine racemase family.</text>
</comment>
<evidence type="ECO:0000259" key="7">
    <source>
        <dbReference type="SMART" id="SM01005"/>
    </source>
</evidence>
<feature type="active site" description="Proton acceptor; specific for L-alanine" evidence="4">
    <location>
        <position position="309"/>
    </location>
</feature>
<dbReference type="FunCoup" id="A0A543AVF0">
    <property type="interactions" value="53"/>
</dbReference>